<protein>
    <recommendedName>
        <fullName evidence="1">Luciferase-like domain-containing protein</fullName>
    </recommendedName>
</protein>
<evidence type="ECO:0000313" key="2">
    <source>
        <dbReference type="EMBL" id="KHK65885.1"/>
    </source>
</evidence>
<evidence type="ECO:0000259" key="1">
    <source>
        <dbReference type="Pfam" id="PF00296"/>
    </source>
</evidence>
<dbReference type="SUPFAM" id="SSF56796">
    <property type="entry name" value="Dehydroquinate synthase-like"/>
    <property type="match status" value="1"/>
</dbReference>
<dbReference type="Pfam" id="PF00296">
    <property type="entry name" value="Bac_luciferase"/>
    <property type="match status" value="1"/>
</dbReference>
<proteinExistence type="predicted"/>
<dbReference type="GO" id="GO:0016705">
    <property type="term" value="F:oxidoreductase activity, acting on paired donors, with incorporation or reduction of molecular oxygen"/>
    <property type="evidence" value="ECO:0007669"/>
    <property type="project" value="InterPro"/>
</dbReference>
<sequence>MVYAGFLASITRNVAIGTAGIVLPLRDPLIVAKQTASVDQLLGGRFILGLASGVPIETAREARDVARQLGADYAIAIGGGSTTGLGKAIALDSGLPILAFPTTYAGSEMTLVSVQVSSVHQAAVAKRSIPPLLGNLY</sequence>
<dbReference type="InterPro" id="IPR011251">
    <property type="entry name" value="Luciferase-like_dom"/>
</dbReference>
<reference evidence="3" key="1">
    <citation type="submission" date="2015-03" db="EMBL/GenBank/DDBJ databases">
        <title>Pseudomonas frederiksbergensis hydrocarbon degrader.</title>
        <authorList>
            <person name="Brown L.M."/>
            <person name="Ruiz O.N."/>
            <person name="Mueller S."/>
            <person name="Gunasekera T.S."/>
        </authorList>
    </citation>
    <scope>NUCLEOTIDE SEQUENCE [LARGE SCALE GENOMIC DNA]</scope>
    <source>
        <strain evidence="3">SI8</strain>
    </source>
</reference>
<dbReference type="EMBL" id="JQGJ01000002">
    <property type="protein sequence ID" value="KHK65885.1"/>
    <property type="molecule type" value="Genomic_DNA"/>
</dbReference>
<organism evidence="2 3">
    <name type="scientific">Pseudomonas frederiksbergensis</name>
    <dbReference type="NCBI Taxonomy" id="104087"/>
    <lineage>
        <taxon>Bacteria</taxon>
        <taxon>Pseudomonadati</taxon>
        <taxon>Pseudomonadota</taxon>
        <taxon>Gammaproteobacteria</taxon>
        <taxon>Pseudomonadales</taxon>
        <taxon>Pseudomonadaceae</taxon>
        <taxon>Pseudomonas</taxon>
    </lineage>
</organism>
<dbReference type="Gene3D" id="3.20.20.30">
    <property type="entry name" value="Luciferase-like domain"/>
    <property type="match status" value="1"/>
</dbReference>
<dbReference type="Proteomes" id="UP000030949">
    <property type="component" value="Unassembled WGS sequence"/>
</dbReference>
<dbReference type="OrthoDB" id="3812122at2"/>
<evidence type="ECO:0000313" key="3">
    <source>
        <dbReference type="Proteomes" id="UP000030949"/>
    </source>
</evidence>
<name>A0A0B1Z5I9_9PSED</name>
<dbReference type="AlphaFoldDB" id="A0A0B1Z5I9"/>
<accession>A0A0B1Z5I9</accession>
<dbReference type="GO" id="GO:0046872">
    <property type="term" value="F:metal ion binding"/>
    <property type="evidence" value="ECO:0007669"/>
    <property type="project" value="InterPro"/>
</dbReference>
<feature type="domain" description="Luciferase-like" evidence="1">
    <location>
        <begin position="2"/>
        <end position="57"/>
    </location>
</feature>
<comment type="caution">
    <text evidence="2">The sequence shown here is derived from an EMBL/GenBank/DDBJ whole genome shotgun (WGS) entry which is preliminary data.</text>
</comment>
<dbReference type="InterPro" id="IPR036661">
    <property type="entry name" value="Luciferase-like_sf"/>
</dbReference>
<dbReference type="SUPFAM" id="SSF51679">
    <property type="entry name" value="Bacterial luciferase-like"/>
    <property type="match status" value="1"/>
</dbReference>
<gene>
    <name evidence="2" type="ORF">JZ00_03675</name>
</gene>